<comment type="caution">
    <text evidence="2">The sequence shown here is derived from an EMBL/GenBank/DDBJ whole genome shotgun (WGS) entry which is preliminary data.</text>
</comment>
<reference evidence="2" key="1">
    <citation type="submission" date="2023-06" db="EMBL/GenBank/DDBJ databases">
        <title>Genome-scale phylogeny and comparative genomics of the fungal order Sordariales.</title>
        <authorList>
            <consortium name="Lawrence Berkeley National Laboratory"/>
            <person name="Hensen N."/>
            <person name="Bonometti L."/>
            <person name="Westerberg I."/>
            <person name="Brannstrom I.O."/>
            <person name="Guillou S."/>
            <person name="Cros-Aarteil S."/>
            <person name="Calhoun S."/>
            <person name="Haridas S."/>
            <person name="Kuo A."/>
            <person name="Mondo S."/>
            <person name="Pangilinan J."/>
            <person name="Riley R."/>
            <person name="Labutti K."/>
            <person name="Andreopoulos B."/>
            <person name="Lipzen A."/>
            <person name="Chen C."/>
            <person name="Yanf M."/>
            <person name="Daum C."/>
            <person name="Ng V."/>
            <person name="Clum A."/>
            <person name="Steindorff A."/>
            <person name="Ohm R."/>
            <person name="Martin F."/>
            <person name="Silar P."/>
            <person name="Natvig D."/>
            <person name="Lalanne C."/>
            <person name="Gautier V."/>
            <person name="Ament-Velasquez S.L."/>
            <person name="Kruys A."/>
            <person name="Hutchinson M.I."/>
            <person name="Powell A.J."/>
            <person name="Barry K."/>
            <person name="Miller A.N."/>
            <person name="Grigoriev I.V."/>
            <person name="Debuchy R."/>
            <person name="Gladieux P."/>
            <person name="Thoren M.H."/>
            <person name="Johannesson H."/>
        </authorList>
    </citation>
    <scope>NUCLEOTIDE SEQUENCE</scope>
    <source>
        <strain evidence="2">PSN4</strain>
    </source>
</reference>
<dbReference type="Proteomes" id="UP001239445">
    <property type="component" value="Unassembled WGS sequence"/>
</dbReference>
<sequence length="310" mass="33341">MLTQVDFSPRVGLPVPGLSLFQTHFFCVSSQSKSEVFLFRRNRGAGPSSVRAPVDRQTRDSSVIGLSVSQSVSQQSSACLALPEGSRAVEIDPVWSHCFLTASRPASQSSVSCQASLPASQSRCQSPVRQRKSRCRSPDEPSAPSQPVQQCLPAVGCLPPYSRCQLQAVRPAVELFRQLSSCQGQRSSRGYSRQSQLPPTAPLPSHSHTRCPTAFRIVESFSMAPVGSVCEPVSQSVPGHLPSPSCSVKLPLDRYRRVLSPSPGVIEVSQSLGSQSVSHEFAPSPSHSHTLVALRPFSIAKLPGQSVTKE</sequence>
<accession>A0AAJ0B9C2</accession>
<keyword evidence="3" id="KW-1185">Reference proteome</keyword>
<evidence type="ECO:0000313" key="3">
    <source>
        <dbReference type="Proteomes" id="UP001239445"/>
    </source>
</evidence>
<evidence type="ECO:0000313" key="2">
    <source>
        <dbReference type="EMBL" id="KAK1754085.1"/>
    </source>
</evidence>
<evidence type="ECO:0000256" key="1">
    <source>
        <dbReference type="SAM" id="MobiDB-lite"/>
    </source>
</evidence>
<feature type="region of interest" description="Disordered" evidence="1">
    <location>
        <begin position="186"/>
        <end position="208"/>
    </location>
</feature>
<dbReference type="EMBL" id="MU839836">
    <property type="protein sequence ID" value="KAK1754085.1"/>
    <property type="molecule type" value="Genomic_DNA"/>
</dbReference>
<protein>
    <submittedName>
        <fullName evidence="2">Uncharacterized protein</fullName>
    </submittedName>
</protein>
<name>A0AAJ0B9C2_9PEZI</name>
<feature type="compositionally biased region" description="Low complexity" evidence="1">
    <location>
        <begin position="186"/>
        <end position="197"/>
    </location>
</feature>
<organism evidence="2 3">
    <name type="scientific">Echria macrotheca</name>
    <dbReference type="NCBI Taxonomy" id="438768"/>
    <lineage>
        <taxon>Eukaryota</taxon>
        <taxon>Fungi</taxon>
        <taxon>Dikarya</taxon>
        <taxon>Ascomycota</taxon>
        <taxon>Pezizomycotina</taxon>
        <taxon>Sordariomycetes</taxon>
        <taxon>Sordariomycetidae</taxon>
        <taxon>Sordariales</taxon>
        <taxon>Schizotheciaceae</taxon>
        <taxon>Echria</taxon>
    </lineage>
</organism>
<proteinExistence type="predicted"/>
<gene>
    <name evidence="2" type="ORF">QBC47DRAFT_34584</name>
</gene>
<feature type="region of interest" description="Disordered" evidence="1">
    <location>
        <begin position="124"/>
        <end position="148"/>
    </location>
</feature>
<dbReference type="AlphaFoldDB" id="A0AAJ0B9C2"/>